<dbReference type="RefSeq" id="WP_089036715.1">
    <property type="nucleotide sequence ID" value="NZ_CP022278.1"/>
</dbReference>
<keyword evidence="5" id="KW-1185">Reference proteome</keyword>
<feature type="chain" id="PRO_5012149036" description="Type IV secretion system putative lipoprotein virB7" evidence="3">
    <location>
        <begin position="19"/>
        <end position="73"/>
    </location>
</feature>
<dbReference type="EMBL" id="CP022278">
    <property type="protein sequence ID" value="ASK28023.1"/>
    <property type="molecule type" value="Genomic_DNA"/>
</dbReference>
<reference evidence="4 5" key="1">
    <citation type="submission" date="2017-06" db="EMBL/GenBank/DDBJ databases">
        <title>Neisseria chenwenguii sp. nov., isolated from the intestinal contents of Tibetan Plateau Pika in Yushu, Qinghai Province, China.</title>
        <authorList>
            <person name="Zhang G."/>
        </authorList>
    </citation>
    <scope>NUCLEOTIDE SEQUENCE [LARGE SCALE GENOMIC DNA]</scope>
    <source>
        <strain evidence="4 5">10023</strain>
    </source>
</reference>
<organism evidence="4 5">
    <name type="scientific">Neisseria chenwenguii</name>
    <dbReference type="NCBI Taxonomy" id="1853278"/>
    <lineage>
        <taxon>Bacteria</taxon>
        <taxon>Pseudomonadati</taxon>
        <taxon>Pseudomonadota</taxon>
        <taxon>Betaproteobacteria</taxon>
        <taxon>Neisseriales</taxon>
        <taxon>Neisseriaceae</taxon>
        <taxon>Neisseria</taxon>
    </lineage>
</organism>
<evidence type="ECO:0000313" key="5">
    <source>
        <dbReference type="Proteomes" id="UP000198238"/>
    </source>
</evidence>
<feature type="signal peptide" evidence="3">
    <location>
        <begin position="1"/>
        <end position="18"/>
    </location>
</feature>
<protein>
    <recommendedName>
        <fullName evidence="1">Type IV secretion system putative lipoprotein virB7</fullName>
    </recommendedName>
</protein>
<proteinExistence type="predicted"/>
<dbReference type="KEGG" id="nei:BG910_10045"/>
<dbReference type="Proteomes" id="UP000198238">
    <property type="component" value="Chromosome"/>
</dbReference>
<keyword evidence="2 3" id="KW-0732">Signal</keyword>
<evidence type="ECO:0000256" key="1">
    <source>
        <dbReference type="ARBA" id="ARBA00017922"/>
    </source>
</evidence>
<dbReference type="Pfam" id="PF08139">
    <property type="entry name" value="LPAM_1"/>
    <property type="match status" value="1"/>
</dbReference>
<dbReference type="Gene3D" id="1.10.287.700">
    <property type="entry name" value="Helix hairpin bin"/>
    <property type="match status" value="1"/>
</dbReference>
<sequence>MKKIIIPALLALALAACANTWHGAKEDAGYHAERAESGIEHGLDKAAEAVKRGGNAVGRSITNAGERLQNATE</sequence>
<evidence type="ECO:0000313" key="4">
    <source>
        <dbReference type="EMBL" id="ASK28023.1"/>
    </source>
</evidence>
<accession>A0A220S3V9</accession>
<evidence type="ECO:0000256" key="3">
    <source>
        <dbReference type="SAM" id="SignalP"/>
    </source>
</evidence>
<gene>
    <name evidence="4" type="ORF">BG910_10045</name>
</gene>
<evidence type="ECO:0000256" key="2">
    <source>
        <dbReference type="ARBA" id="ARBA00022729"/>
    </source>
</evidence>
<dbReference type="AlphaFoldDB" id="A0A220S3V9"/>
<dbReference type="PROSITE" id="PS51257">
    <property type="entry name" value="PROKAR_LIPOPROTEIN"/>
    <property type="match status" value="1"/>
</dbReference>
<name>A0A220S3V9_9NEIS</name>
<dbReference type="InterPro" id="IPR012640">
    <property type="entry name" value="Membr_lipoprot_lipid_attach_CS"/>
</dbReference>